<evidence type="ECO:0000313" key="2">
    <source>
        <dbReference type="Proteomes" id="UP000761534"/>
    </source>
</evidence>
<dbReference type="AlphaFoldDB" id="A0A642UY79"/>
<accession>A0A642UY79</accession>
<keyword evidence="2" id="KW-1185">Reference proteome</keyword>
<comment type="caution">
    <text evidence="1">The sequence shown here is derived from an EMBL/GenBank/DDBJ whole genome shotgun (WGS) entry which is preliminary data.</text>
</comment>
<reference evidence="1" key="1">
    <citation type="journal article" date="2019" name="G3 (Bethesda)">
        <title>Genome Assemblies of Two Rare Opportunistic Yeast Pathogens: Diutina rugosa (syn. Candida rugosa) and Trichomonascus ciferrii (syn. Candida ciferrii).</title>
        <authorList>
            <person name="Mixao V."/>
            <person name="Saus E."/>
            <person name="Hansen A.P."/>
            <person name="Lass-Florl C."/>
            <person name="Gabaldon T."/>
        </authorList>
    </citation>
    <scope>NUCLEOTIDE SEQUENCE</scope>
    <source>
        <strain evidence="1">CBS 4856</strain>
    </source>
</reference>
<proteinExistence type="predicted"/>
<dbReference type="EMBL" id="SWFS01000389">
    <property type="protein sequence ID" value="KAA8906872.1"/>
    <property type="molecule type" value="Genomic_DNA"/>
</dbReference>
<name>A0A642UY79_9ASCO</name>
<gene>
    <name evidence="1" type="ORF">TRICI_005056</name>
</gene>
<organism evidence="1 2">
    <name type="scientific">Trichomonascus ciferrii</name>
    <dbReference type="NCBI Taxonomy" id="44093"/>
    <lineage>
        <taxon>Eukaryota</taxon>
        <taxon>Fungi</taxon>
        <taxon>Dikarya</taxon>
        <taxon>Ascomycota</taxon>
        <taxon>Saccharomycotina</taxon>
        <taxon>Dipodascomycetes</taxon>
        <taxon>Dipodascales</taxon>
        <taxon>Trichomonascaceae</taxon>
        <taxon>Trichomonascus</taxon>
        <taxon>Trichomonascus ciferrii complex</taxon>
    </lineage>
</organism>
<evidence type="ECO:0000313" key="1">
    <source>
        <dbReference type="EMBL" id="KAA8906872.1"/>
    </source>
</evidence>
<dbReference type="Proteomes" id="UP000761534">
    <property type="component" value="Unassembled WGS sequence"/>
</dbReference>
<dbReference type="VEuPathDB" id="FungiDB:TRICI_005056"/>
<protein>
    <submittedName>
        <fullName evidence="1">Uncharacterized protein</fullName>
    </submittedName>
</protein>
<sequence length="171" mass="18692">MQVGQATVLPVCGGSQSFVIAHPTCRDSQSLVTAQNTLSVRTSQEFTETGELDLLQPFGEHVGDVVFRLNLANLHNISLDVFVDKLVPCVNVLCAMMEHRIFADVDTSRVVFVYDKLSARFNPSSRTTNFNHSASLTASDRATNSDSAEDKVIEGCLEDLQEMCPPANINT</sequence>